<dbReference type="Proteomes" id="UP000249799">
    <property type="component" value="Chromosome"/>
</dbReference>
<dbReference type="PANTHER" id="PTHR31157">
    <property type="entry name" value="SCP DOMAIN-CONTAINING PROTEIN"/>
    <property type="match status" value="1"/>
</dbReference>
<reference evidence="1 2" key="1">
    <citation type="submission" date="2018-06" db="EMBL/GenBank/DDBJ databases">
        <title>Lujinxingia sediminis gen. nov. sp. nov., a new facultative anaerobic member of the class Deltaproteobacteria, and proposal of Lujinxingaceae fam. nov.</title>
        <authorList>
            <person name="Guo L.-Y."/>
            <person name="Li C.-M."/>
            <person name="Wang S."/>
            <person name="Du Z.-J."/>
        </authorList>
    </citation>
    <scope>NUCLEOTIDE SEQUENCE [LARGE SCALE GENOMIC DNA]</scope>
    <source>
        <strain evidence="1 2">FA350</strain>
    </source>
</reference>
<dbReference type="EMBL" id="CP030032">
    <property type="protein sequence ID" value="AWV88292.1"/>
    <property type="molecule type" value="Genomic_DNA"/>
</dbReference>
<evidence type="ECO:0000313" key="1">
    <source>
        <dbReference type="EMBL" id="AWV88292.1"/>
    </source>
</evidence>
<protein>
    <submittedName>
        <fullName evidence="1">Uncharacterized protein</fullName>
    </submittedName>
</protein>
<dbReference type="OrthoDB" id="68195at2"/>
<accession>A0A2Z4FH24</accession>
<dbReference type="KEGG" id="bsed:DN745_02625"/>
<dbReference type="RefSeq" id="WP_111331908.1">
    <property type="nucleotide sequence ID" value="NZ_CP030032.1"/>
</dbReference>
<dbReference type="InterPro" id="IPR035940">
    <property type="entry name" value="CAP_sf"/>
</dbReference>
<dbReference type="SUPFAM" id="SSF55797">
    <property type="entry name" value="PR-1-like"/>
    <property type="match status" value="1"/>
</dbReference>
<dbReference type="AlphaFoldDB" id="A0A2Z4FH24"/>
<dbReference type="Gene3D" id="3.40.33.10">
    <property type="entry name" value="CAP"/>
    <property type="match status" value="1"/>
</dbReference>
<name>A0A2Z4FH24_9DELT</name>
<evidence type="ECO:0000313" key="2">
    <source>
        <dbReference type="Proteomes" id="UP000249799"/>
    </source>
</evidence>
<dbReference type="Pfam" id="PF00188">
    <property type="entry name" value="CAP"/>
    <property type="match status" value="1"/>
</dbReference>
<gene>
    <name evidence="1" type="ORF">DN745_02625</name>
</gene>
<proteinExistence type="predicted"/>
<dbReference type="CDD" id="cd05379">
    <property type="entry name" value="CAP_bacterial"/>
    <property type="match status" value="1"/>
</dbReference>
<keyword evidence="2" id="KW-1185">Reference proteome</keyword>
<organism evidence="1 2">
    <name type="scientific">Bradymonas sediminis</name>
    <dbReference type="NCBI Taxonomy" id="1548548"/>
    <lineage>
        <taxon>Bacteria</taxon>
        <taxon>Deltaproteobacteria</taxon>
        <taxon>Bradymonadales</taxon>
        <taxon>Bradymonadaceae</taxon>
        <taxon>Bradymonas</taxon>
    </lineage>
</organism>
<sequence length="183" mass="20020">MKNTSTSRRRAAPAALIILTMLSAAAPQFACAPMGAVSNEEQAIPRTHTSGDPLAACTSTRNRDVVKWTNQARKDAGQPPVYCSPELDKIALKHANDMCKKGYFSHTSKDGRTMEDRVNEAGFEFRAIGENIAMGHPTPAEVHAGWMDSPEHRKNIIRPVFSRLGVGYAPCNGQPIWVQNFAN</sequence>
<dbReference type="InterPro" id="IPR014044">
    <property type="entry name" value="CAP_dom"/>
</dbReference>
<dbReference type="PANTHER" id="PTHR31157:SF1">
    <property type="entry name" value="SCP DOMAIN-CONTAINING PROTEIN"/>
    <property type="match status" value="1"/>
</dbReference>